<organism evidence="14">
    <name type="scientific">marine sediment metagenome</name>
    <dbReference type="NCBI Taxonomy" id="412755"/>
    <lineage>
        <taxon>unclassified sequences</taxon>
        <taxon>metagenomes</taxon>
        <taxon>ecological metagenomes</taxon>
    </lineage>
</organism>
<keyword evidence="9" id="KW-0460">Magnesium</keyword>
<dbReference type="FunFam" id="3.30.70.380:FF:000001">
    <property type="entry name" value="Phenylalanine--tRNA ligase beta subunit"/>
    <property type="match status" value="1"/>
</dbReference>
<dbReference type="GO" id="GO:0005524">
    <property type="term" value="F:ATP binding"/>
    <property type="evidence" value="ECO:0007669"/>
    <property type="project" value="UniProtKB-KW"/>
</dbReference>
<evidence type="ECO:0000256" key="10">
    <source>
        <dbReference type="ARBA" id="ARBA00022884"/>
    </source>
</evidence>
<dbReference type="GO" id="GO:0004826">
    <property type="term" value="F:phenylalanine-tRNA ligase activity"/>
    <property type="evidence" value="ECO:0007669"/>
    <property type="project" value="InterPro"/>
</dbReference>
<keyword evidence="8" id="KW-0067">ATP-binding</keyword>
<dbReference type="EMBL" id="BARU01035844">
    <property type="protein sequence ID" value="GAH85101.1"/>
    <property type="molecule type" value="Genomic_DNA"/>
</dbReference>
<dbReference type="InterPro" id="IPR045060">
    <property type="entry name" value="Phe-tRNA-ligase_IIc_bsu"/>
</dbReference>
<keyword evidence="11" id="KW-0648">Protein biosynthesis</keyword>
<comment type="caution">
    <text evidence="14">The sequence shown here is derived from an EMBL/GenBank/DDBJ whole genome shotgun (WGS) entry which is preliminary data.</text>
</comment>
<evidence type="ECO:0000256" key="6">
    <source>
        <dbReference type="ARBA" id="ARBA00022723"/>
    </source>
</evidence>
<evidence type="ECO:0000256" key="4">
    <source>
        <dbReference type="ARBA" id="ARBA00022555"/>
    </source>
</evidence>
<dbReference type="AlphaFoldDB" id="X1IRN1"/>
<evidence type="ECO:0000313" key="14">
    <source>
        <dbReference type="EMBL" id="GAH85101.1"/>
    </source>
</evidence>
<dbReference type="PANTHER" id="PTHR10947">
    <property type="entry name" value="PHENYLALANYL-TRNA SYNTHETASE BETA CHAIN AND LEUCINE-RICH REPEAT-CONTAINING PROTEIN 47"/>
    <property type="match status" value="1"/>
</dbReference>
<evidence type="ECO:0000256" key="12">
    <source>
        <dbReference type="ARBA" id="ARBA00023146"/>
    </source>
</evidence>
<keyword evidence="5" id="KW-0436">Ligase</keyword>
<comment type="subcellular location">
    <subcellularLocation>
        <location evidence="2">Cytoplasm</location>
    </subcellularLocation>
</comment>
<dbReference type="InterPro" id="IPR005121">
    <property type="entry name" value="Fdx_antiC-bd"/>
</dbReference>
<dbReference type="PROSITE" id="PS51447">
    <property type="entry name" value="FDX_ACB"/>
    <property type="match status" value="1"/>
</dbReference>
<evidence type="ECO:0000256" key="9">
    <source>
        <dbReference type="ARBA" id="ARBA00022842"/>
    </source>
</evidence>
<evidence type="ECO:0000256" key="2">
    <source>
        <dbReference type="ARBA" id="ARBA00004496"/>
    </source>
</evidence>
<dbReference type="Gene3D" id="3.30.930.10">
    <property type="entry name" value="Bira Bifunctional Protein, Domain 2"/>
    <property type="match status" value="1"/>
</dbReference>
<evidence type="ECO:0000256" key="8">
    <source>
        <dbReference type="ARBA" id="ARBA00022840"/>
    </source>
</evidence>
<evidence type="ECO:0000256" key="1">
    <source>
        <dbReference type="ARBA" id="ARBA00001946"/>
    </source>
</evidence>
<protein>
    <recommendedName>
        <fullName evidence="13">FDX-ACB domain-containing protein</fullName>
    </recommendedName>
</protein>
<proteinExistence type="predicted"/>
<dbReference type="GO" id="GO:0000049">
    <property type="term" value="F:tRNA binding"/>
    <property type="evidence" value="ECO:0007669"/>
    <property type="project" value="UniProtKB-KW"/>
</dbReference>
<dbReference type="SUPFAM" id="SSF55681">
    <property type="entry name" value="Class II aaRS and biotin synthetases"/>
    <property type="match status" value="1"/>
</dbReference>
<evidence type="ECO:0000256" key="11">
    <source>
        <dbReference type="ARBA" id="ARBA00022917"/>
    </source>
</evidence>
<dbReference type="InterPro" id="IPR036690">
    <property type="entry name" value="Fdx_antiC-bd_sf"/>
</dbReference>
<dbReference type="SMART" id="SM00896">
    <property type="entry name" value="FDX-ACB"/>
    <property type="match status" value="1"/>
</dbReference>
<keyword evidence="7" id="KW-0547">Nucleotide-binding</keyword>
<keyword evidence="4" id="KW-0820">tRNA-binding</keyword>
<name>X1IRN1_9ZZZZ</name>
<keyword evidence="10" id="KW-0694">RNA-binding</keyword>
<accession>X1IRN1</accession>
<dbReference type="GO" id="GO:0006432">
    <property type="term" value="P:phenylalanyl-tRNA aminoacylation"/>
    <property type="evidence" value="ECO:0007669"/>
    <property type="project" value="InterPro"/>
</dbReference>
<dbReference type="InterPro" id="IPR041616">
    <property type="entry name" value="PheRS_beta_core"/>
</dbReference>
<comment type="cofactor">
    <cofactor evidence="1">
        <name>Mg(2+)</name>
        <dbReference type="ChEBI" id="CHEBI:18420"/>
    </cofactor>
</comment>
<dbReference type="GO" id="GO:0046872">
    <property type="term" value="F:metal ion binding"/>
    <property type="evidence" value="ECO:0007669"/>
    <property type="project" value="UniProtKB-KW"/>
</dbReference>
<dbReference type="SUPFAM" id="SSF54991">
    <property type="entry name" value="Anticodon-binding domain of PheRS"/>
    <property type="match status" value="1"/>
</dbReference>
<dbReference type="GO" id="GO:0009328">
    <property type="term" value="C:phenylalanine-tRNA ligase complex"/>
    <property type="evidence" value="ECO:0007669"/>
    <property type="project" value="TreeGrafter"/>
</dbReference>
<dbReference type="InterPro" id="IPR045864">
    <property type="entry name" value="aa-tRNA-synth_II/BPL/LPL"/>
</dbReference>
<sequence length="240" mass="26428">LLAALSANRRHDEGGIRLFELGKVYLPRPKDLPDEPEVLCGVLSGSRLERSWQGGDDLLDFYDAKGVVEGLLDQLGVEADFEASRDESLHPVKQAAIVVAGNRLGVVGELHPKVSPAFEISGAVYLFEIDLTVLLPFTIGYKEFQPLLRFPAIVRDIALVVDTGISHQRVKDIIGGFPLVKQVSIFDVYLGDQVPRGKKSLAYRITFQSPSHTLTDEEVNKVQQQILSKLSRELGATLRG</sequence>
<dbReference type="Gene3D" id="3.30.70.380">
    <property type="entry name" value="Ferrodoxin-fold anticodon-binding domain"/>
    <property type="match status" value="1"/>
</dbReference>
<gene>
    <name evidence="14" type="ORF">S03H2_56056</name>
</gene>
<reference evidence="14" key="1">
    <citation type="journal article" date="2014" name="Front. Microbiol.">
        <title>High frequency of phylogenetically diverse reductive dehalogenase-homologous genes in deep subseafloor sedimentary metagenomes.</title>
        <authorList>
            <person name="Kawai M."/>
            <person name="Futagami T."/>
            <person name="Toyoda A."/>
            <person name="Takaki Y."/>
            <person name="Nishi S."/>
            <person name="Hori S."/>
            <person name="Arai W."/>
            <person name="Tsubouchi T."/>
            <person name="Morono Y."/>
            <person name="Uchiyama I."/>
            <person name="Ito T."/>
            <person name="Fujiyama A."/>
            <person name="Inagaki F."/>
            <person name="Takami H."/>
        </authorList>
    </citation>
    <scope>NUCLEOTIDE SEQUENCE</scope>
    <source>
        <strain evidence="14">Expedition CK06-06</strain>
    </source>
</reference>
<dbReference type="PANTHER" id="PTHR10947:SF0">
    <property type="entry name" value="PHENYLALANINE--TRNA LIGASE BETA SUBUNIT"/>
    <property type="match status" value="1"/>
</dbReference>
<evidence type="ECO:0000256" key="7">
    <source>
        <dbReference type="ARBA" id="ARBA00022741"/>
    </source>
</evidence>
<feature type="non-terminal residue" evidence="14">
    <location>
        <position position="1"/>
    </location>
</feature>
<keyword evidence="6" id="KW-0479">Metal-binding</keyword>
<dbReference type="CDD" id="cd00769">
    <property type="entry name" value="PheRS_beta_core"/>
    <property type="match status" value="1"/>
</dbReference>
<dbReference type="Pfam" id="PF03147">
    <property type="entry name" value="FDX-ACB"/>
    <property type="match status" value="1"/>
</dbReference>
<evidence type="ECO:0000256" key="3">
    <source>
        <dbReference type="ARBA" id="ARBA00022490"/>
    </source>
</evidence>
<evidence type="ECO:0000256" key="5">
    <source>
        <dbReference type="ARBA" id="ARBA00022598"/>
    </source>
</evidence>
<feature type="domain" description="FDX-ACB" evidence="13">
    <location>
        <begin position="148"/>
        <end position="239"/>
    </location>
</feature>
<keyword evidence="3" id="KW-0963">Cytoplasm</keyword>
<evidence type="ECO:0000259" key="13">
    <source>
        <dbReference type="PROSITE" id="PS51447"/>
    </source>
</evidence>
<dbReference type="Pfam" id="PF17759">
    <property type="entry name" value="tRNA_synthFbeta"/>
    <property type="match status" value="1"/>
</dbReference>
<keyword evidence="12" id="KW-0030">Aminoacyl-tRNA synthetase</keyword>